<dbReference type="PROSITE" id="PS50011">
    <property type="entry name" value="PROTEIN_KINASE_DOM"/>
    <property type="match status" value="1"/>
</dbReference>
<evidence type="ECO:0000256" key="5">
    <source>
        <dbReference type="ARBA" id="ARBA00022840"/>
    </source>
</evidence>
<proteinExistence type="inferred from homology"/>
<evidence type="ECO:0000259" key="11">
    <source>
        <dbReference type="PROSITE" id="PS50011"/>
    </source>
</evidence>
<feature type="binding site" evidence="7 9">
    <location>
        <position position="99"/>
    </location>
    <ligand>
        <name>ATP</name>
        <dbReference type="ChEBI" id="CHEBI:30616"/>
    </ligand>
</feature>
<dbReference type="InterPro" id="IPR000719">
    <property type="entry name" value="Prot_kinase_dom"/>
</dbReference>
<dbReference type="VEuPathDB" id="FungiDB:CXQ85_004510"/>
<dbReference type="PROSITE" id="PS00107">
    <property type="entry name" value="PROTEIN_KINASE_ATP"/>
    <property type="match status" value="1"/>
</dbReference>
<dbReference type="RefSeq" id="XP_025341934.1">
    <property type="nucleotide sequence ID" value="XM_025488126.1"/>
</dbReference>
<evidence type="ECO:0000256" key="8">
    <source>
        <dbReference type="PIRSR" id="PIRSR630616-3"/>
    </source>
</evidence>
<evidence type="ECO:0000256" key="9">
    <source>
        <dbReference type="PROSITE-ProRule" id="PRU10141"/>
    </source>
</evidence>
<evidence type="ECO:0000256" key="7">
    <source>
        <dbReference type="PIRSR" id="PIRSR630616-2"/>
    </source>
</evidence>
<evidence type="ECO:0000256" key="6">
    <source>
        <dbReference type="PIRSR" id="PIRSR630616-1"/>
    </source>
</evidence>
<keyword evidence="2" id="KW-0808">Transferase</keyword>
<comment type="caution">
    <text evidence="12">The sequence shown here is derived from an EMBL/GenBank/DDBJ whole genome shotgun (WGS) entry which is preliminary data.</text>
</comment>
<dbReference type="GeneID" id="37009840"/>
<feature type="active site" description="Proton acceptor" evidence="6">
    <location>
        <position position="191"/>
    </location>
</feature>
<dbReference type="InterPro" id="IPR011009">
    <property type="entry name" value="Kinase-like_dom_sf"/>
</dbReference>
<name>A0A2V1ATB4_9ASCO</name>
<gene>
    <name evidence="12" type="ORF">CXQ85_004510</name>
</gene>
<evidence type="ECO:0000256" key="2">
    <source>
        <dbReference type="ARBA" id="ARBA00022679"/>
    </source>
</evidence>
<dbReference type="Proteomes" id="UP000244309">
    <property type="component" value="Unassembled WGS sequence"/>
</dbReference>
<accession>A0A2V1ATB4</accession>
<evidence type="ECO:0000313" key="12">
    <source>
        <dbReference type="EMBL" id="PVH20994.1"/>
    </source>
</evidence>
<dbReference type="SUPFAM" id="SSF56112">
    <property type="entry name" value="Protein kinase-like (PK-like)"/>
    <property type="match status" value="1"/>
</dbReference>
<protein>
    <recommendedName>
        <fullName evidence="11">Protein kinase domain-containing protein</fullName>
    </recommendedName>
</protein>
<evidence type="ECO:0000256" key="1">
    <source>
        <dbReference type="ARBA" id="ARBA00022527"/>
    </source>
</evidence>
<dbReference type="GO" id="GO:0030447">
    <property type="term" value="P:filamentous growth"/>
    <property type="evidence" value="ECO:0007669"/>
    <property type="project" value="UniProtKB-ARBA"/>
</dbReference>
<evidence type="ECO:0000256" key="10">
    <source>
        <dbReference type="RuleBase" id="RU000304"/>
    </source>
</evidence>
<dbReference type="STRING" id="45357.A0A2V1ATB4"/>
<feature type="cross-link" description="Glycyl lysine isopeptide (Lys-Gly) (interchain with G-Cter in SUMO2)" evidence="8">
    <location>
        <position position="193"/>
    </location>
</feature>
<dbReference type="PANTHER" id="PTHR24350">
    <property type="entry name" value="SERINE/THREONINE-PROTEIN KINASE IAL-RELATED"/>
    <property type="match status" value="1"/>
</dbReference>
<dbReference type="Gene3D" id="1.10.510.10">
    <property type="entry name" value="Transferase(Phosphotransferase) domain 1"/>
    <property type="match status" value="1"/>
</dbReference>
<keyword evidence="5 7" id="KW-0067">ATP-binding</keyword>
<keyword evidence="4" id="KW-0418">Kinase</keyword>
<organism evidence="12 13">
    <name type="scientific">Candidozyma haemuli</name>
    <dbReference type="NCBI Taxonomy" id="45357"/>
    <lineage>
        <taxon>Eukaryota</taxon>
        <taxon>Fungi</taxon>
        <taxon>Dikarya</taxon>
        <taxon>Ascomycota</taxon>
        <taxon>Saccharomycotina</taxon>
        <taxon>Pichiomycetes</taxon>
        <taxon>Metschnikowiaceae</taxon>
        <taxon>Candidozyma</taxon>
    </lineage>
</organism>
<dbReference type="Pfam" id="PF00069">
    <property type="entry name" value="Pkinase"/>
    <property type="match status" value="1"/>
</dbReference>
<dbReference type="InterPro" id="IPR030616">
    <property type="entry name" value="Aur-like"/>
</dbReference>
<dbReference type="GO" id="GO:0005524">
    <property type="term" value="F:ATP binding"/>
    <property type="evidence" value="ECO:0007669"/>
    <property type="project" value="UniProtKB-UniRule"/>
</dbReference>
<feature type="binding site" evidence="7">
    <location>
        <position position="209"/>
    </location>
    <ligand>
        <name>ATP</name>
        <dbReference type="ChEBI" id="CHEBI:30616"/>
    </ligand>
</feature>
<dbReference type="EMBL" id="PKFO01000004">
    <property type="protein sequence ID" value="PVH20994.1"/>
    <property type="molecule type" value="Genomic_DNA"/>
</dbReference>
<evidence type="ECO:0000256" key="4">
    <source>
        <dbReference type="ARBA" id="ARBA00022777"/>
    </source>
</evidence>
<comment type="similarity">
    <text evidence="10">Belongs to the protein kinase superfamily.</text>
</comment>
<reference evidence="12 13" key="1">
    <citation type="submission" date="2017-12" db="EMBL/GenBank/DDBJ databases">
        <title>Genome Sequence of a Multidrug-Resistant Candida haemulonii Isolate from a Patient with Chronic Leg Ulcers in Israel.</title>
        <authorList>
            <person name="Chow N.A."/>
            <person name="Gade L."/>
            <person name="Batra D."/>
            <person name="Rowe L.A."/>
            <person name="Ben-Ami R."/>
            <person name="Loparev V.N."/>
            <person name="Litvintseva A.P."/>
        </authorList>
    </citation>
    <scope>NUCLEOTIDE SEQUENCE [LARGE SCALE GENOMIC DNA]</scope>
    <source>
        <strain evidence="12 13">B11899</strain>
    </source>
</reference>
<keyword evidence="3 7" id="KW-0547">Nucleotide-binding</keyword>
<dbReference type="GO" id="GO:0004674">
    <property type="term" value="F:protein serine/threonine kinase activity"/>
    <property type="evidence" value="ECO:0007669"/>
    <property type="project" value="UniProtKB-KW"/>
</dbReference>
<keyword evidence="13" id="KW-1185">Reference proteome</keyword>
<dbReference type="PROSITE" id="PS00108">
    <property type="entry name" value="PROTEIN_KINASE_ST"/>
    <property type="match status" value="1"/>
</dbReference>
<evidence type="ECO:0000256" key="3">
    <source>
        <dbReference type="ARBA" id="ARBA00022741"/>
    </source>
</evidence>
<feature type="domain" description="Protein kinase" evidence="11">
    <location>
        <begin position="70"/>
        <end position="322"/>
    </location>
</feature>
<dbReference type="SMART" id="SM00220">
    <property type="entry name" value="S_TKc"/>
    <property type="match status" value="1"/>
</dbReference>
<keyword evidence="1 10" id="KW-0723">Serine/threonine-protein kinase</keyword>
<evidence type="ECO:0000313" key="13">
    <source>
        <dbReference type="Proteomes" id="UP000244309"/>
    </source>
</evidence>
<dbReference type="AlphaFoldDB" id="A0A2V1ATB4"/>
<dbReference type="InterPro" id="IPR008271">
    <property type="entry name" value="Ser/Thr_kinase_AS"/>
</dbReference>
<sequence length="322" mass="35803">MDSRRVVSPLFPSSGNLQSSRLELNDHRIDCSQTSVMSPVPPPPSFIRSRPPSPEPFNFRFINTEDPDDYDILQRIGSGGYGHVHKAQNVITGRVCAVKIVKLQPKKLSKQFKEPDLQFRMSHKNVALLLGVYCTEMHLNMVLQYYSGGTLTERIKSAPQQRVKQAEAASYISQIASGLDHIHRLGVIHRDIKEGNIFLSSNGIVKIGDFGIAVERDPSGLNTGYGGTRGWMSPEMVKSLPYTISTDIWSLGVVCYRLLTGKRPFLAHDGSTYSEKIVAGAYPSSMYLEGIAGDLIRRFLNVDPTQRIDLHETETAQTRASP</sequence>
<dbReference type="InterPro" id="IPR017441">
    <property type="entry name" value="Protein_kinase_ATP_BS"/>
</dbReference>
<dbReference type="OrthoDB" id="8693905at2759"/>